<keyword evidence="3" id="KW-1015">Disulfide bond</keyword>
<evidence type="ECO:0000256" key="3">
    <source>
        <dbReference type="ARBA" id="ARBA00023157"/>
    </source>
</evidence>
<organism evidence="5 6">
    <name type="scientific">Ditylenchus dipsaci</name>
    <dbReference type="NCBI Taxonomy" id="166011"/>
    <lineage>
        <taxon>Eukaryota</taxon>
        <taxon>Metazoa</taxon>
        <taxon>Ecdysozoa</taxon>
        <taxon>Nematoda</taxon>
        <taxon>Chromadorea</taxon>
        <taxon>Rhabditida</taxon>
        <taxon>Tylenchina</taxon>
        <taxon>Tylenchomorpha</taxon>
        <taxon>Sphaerularioidea</taxon>
        <taxon>Anguinidae</taxon>
        <taxon>Anguininae</taxon>
        <taxon>Ditylenchus</taxon>
    </lineage>
</organism>
<proteinExistence type="predicted"/>
<dbReference type="GO" id="GO:0005615">
    <property type="term" value="C:extracellular space"/>
    <property type="evidence" value="ECO:0007669"/>
    <property type="project" value="TreeGrafter"/>
</dbReference>
<dbReference type="Gene3D" id="4.10.410.10">
    <property type="entry name" value="Pancreatic trypsin inhibitor Kunitz domain"/>
    <property type="match status" value="1"/>
</dbReference>
<dbReference type="InterPro" id="IPR050098">
    <property type="entry name" value="TFPI/VKTCI-like"/>
</dbReference>
<dbReference type="Proteomes" id="UP000887574">
    <property type="component" value="Unplaced"/>
</dbReference>
<dbReference type="InterPro" id="IPR036880">
    <property type="entry name" value="Kunitz_BPTI_sf"/>
</dbReference>
<evidence type="ECO:0000256" key="1">
    <source>
        <dbReference type="ARBA" id="ARBA00022690"/>
    </source>
</evidence>
<evidence type="ECO:0000313" key="5">
    <source>
        <dbReference type="Proteomes" id="UP000887574"/>
    </source>
</evidence>
<reference evidence="6" key="1">
    <citation type="submission" date="2022-11" db="UniProtKB">
        <authorList>
            <consortium name="WormBaseParasite"/>
        </authorList>
    </citation>
    <scope>IDENTIFICATION</scope>
</reference>
<dbReference type="PRINTS" id="PR00759">
    <property type="entry name" value="BASICPTASE"/>
</dbReference>
<dbReference type="FunFam" id="4.10.410.10:FF:000020">
    <property type="entry name" value="Collagen, type VI, alpha 3"/>
    <property type="match status" value="1"/>
</dbReference>
<dbReference type="InterPro" id="IPR020901">
    <property type="entry name" value="Prtase_inh_Kunz-CS"/>
</dbReference>
<evidence type="ECO:0000259" key="4">
    <source>
        <dbReference type="PROSITE" id="PS50279"/>
    </source>
</evidence>
<sequence length="98" mass="10928">MPVTTPPPHIIGGTVAPNKIVSCNLPQDQGQVCHPGYKLVWFYDTAEGRCSQFWFGGCGGNDNNFVSKELCEQICVEPPELGRCYLPKWKDLSDVVNW</sequence>
<name>A0A915DYM1_9BILA</name>
<keyword evidence="1" id="KW-0646">Protease inhibitor</keyword>
<keyword evidence="2" id="KW-0722">Serine protease inhibitor</keyword>
<dbReference type="PANTHER" id="PTHR10083:SF374">
    <property type="entry name" value="BPTI_KUNITZ INHIBITOR DOMAIN-CONTAINING PROTEIN"/>
    <property type="match status" value="1"/>
</dbReference>
<evidence type="ECO:0000256" key="2">
    <source>
        <dbReference type="ARBA" id="ARBA00022900"/>
    </source>
</evidence>
<dbReference type="WBParaSite" id="jg24560">
    <property type="protein sequence ID" value="jg24560"/>
    <property type="gene ID" value="jg24560"/>
</dbReference>
<dbReference type="SUPFAM" id="SSF57362">
    <property type="entry name" value="BPTI-like"/>
    <property type="match status" value="1"/>
</dbReference>
<dbReference type="InterPro" id="IPR002223">
    <property type="entry name" value="Kunitz_BPTI"/>
</dbReference>
<accession>A0A915DYM1</accession>
<keyword evidence="5" id="KW-1185">Reference proteome</keyword>
<dbReference type="SMART" id="SM00131">
    <property type="entry name" value="KU"/>
    <property type="match status" value="1"/>
</dbReference>
<dbReference type="Pfam" id="PF00014">
    <property type="entry name" value="Kunitz_BPTI"/>
    <property type="match status" value="1"/>
</dbReference>
<dbReference type="GO" id="GO:0004867">
    <property type="term" value="F:serine-type endopeptidase inhibitor activity"/>
    <property type="evidence" value="ECO:0007669"/>
    <property type="project" value="UniProtKB-KW"/>
</dbReference>
<evidence type="ECO:0000313" key="6">
    <source>
        <dbReference type="WBParaSite" id="jg24560"/>
    </source>
</evidence>
<protein>
    <submittedName>
        <fullName evidence="6">BPTI/Kunitz inhibitor domain-containing protein</fullName>
    </submittedName>
</protein>
<dbReference type="AlphaFoldDB" id="A0A915DYM1"/>
<dbReference type="PANTHER" id="PTHR10083">
    <property type="entry name" value="KUNITZ-TYPE PROTEASE INHIBITOR-RELATED"/>
    <property type="match status" value="1"/>
</dbReference>
<dbReference type="PROSITE" id="PS50279">
    <property type="entry name" value="BPTI_KUNITZ_2"/>
    <property type="match status" value="1"/>
</dbReference>
<dbReference type="PROSITE" id="PS00280">
    <property type="entry name" value="BPTI_KUNITZ_1"/>
    <property type="match status" value="1"/>
</dbReference>
<feature type="domain" description="BPTI/Kunitz inhibitor" evidence="4">
    <location>
        <begin position="23"/>
        <end position="75"/>
    </location>
</feature>